<keyword evidence="5" id="KW-1185">Reference proteome</keyword>
<dbReference type="AlphaFoldDB" id="A0AAD7AIU1"/>
<evidence type="ECO:0000256" key="1">
    <source>
        <dbReference type="ARBA" id="ARBA00023002"/>
    </source>
</evidence>
<dbReference type="InterPro" id="IPR036291">
    <property type="entry name" value="NAD(P)-bd_dom_sf"/>
</dbReference>
<dbReference type="PANTHER" id="PTHR10366:SF564">
    <property type="entry name" value="STEROL-4-ALPHA-CARBOXYLATE 3-DEHYDROGENASE, DECARBOXYLATING"/>
    <property type="match status" value="1"/>
</dbReference>
<feature type="domain" description="NAD-dependent epimerase/dehydratase" evidence="3">
    <location>
        <begin position="6"/>
        <end position="242"/>
    </location>
</feature>
<proteinExistence type="inferred from homology"/>
<evidence type="ECO:0000259" key="3">
    <source>
        <dbReference type="Pfam" id="PF01370"/>
    </source>
</evidence>
<gene>
    <name evidence="4" type="ORF">DFH08DRAFT_801559</name>
</gene>
<evidence type="ECO:0000313" key="4">
    <source>
        <dbReference type="EMBL" id="KAJ7359797.1"/>
    </source>
</evidence>
<sequence>MSSELIFVTGASGFLGSHVLLQLLEKGYRVRAAARGAKADHLKSTYGSYGDRIEVVKITDIAHDQFPEALVGVDAIIHLASPLAGRAEPAAMLAMAVEGTLNVIMQGEKAGVRRMVVTCSIATVRNPNESYTDKDWSPVTRDMALTAGNPMTTYSASKKFAEVALWEWADKHPHVEVTSLNPPFFYGPFTPHFPVPAPDFSAISTDLLFYKFLFPEGTFPSMTHYIDVRDIAQAHVRALDSRPTAQVGRKRIIISSPWGWPFSKTISFIAEKRPALKERLTTTTPPVFPSDAMPMDFGRVEEVLGMGVSDFHTMEQTTLDTVDALVQIEEQWRSAGYPINTPPTLYEG</sequence>
<dbReference type="Proteomes" id="UP001218218">
    <property type="component" value="Unassembled WGS sequence"/>
</dbReference>
<comment type="similarity">
    <text evidence="2">Belongs to the NAD(P)-dependent epimerase/dehydratase family. Dihydroflavonol-4-reductase subfamily.</text>
</comment>
<name>A0AAD7AIU1_9AGAR</name>
<protein>
    <recommendedName>
        <fullName evidence="3">NAD-dependent epimerase/dehydratase domain-containing protein</fullName>
    </recommendedName>
</protein>
<organism evidence="4 5">
    <name type="scientific">Mycena albidolilacea</name>
    <dbReference type="NCBI Taxonomy" id="1033008"/>
    <lineage>
        <taxon>Eukaryota</taxon>
        <taxon>Fungi</taxon>
        <taxon>Dikarya</taxon>
        <taxon>Basidiomycota</taxon>
        <taxon>Agaricomycotina</taxon>
        <taxon>Agaricomycetes</taxon>
        <taxon>Agaricomycetidae</taxon>
        <taxon>Agaricales</taxon>
        <taxon>Marasmiineae</taxon>
        <taxon>Mycenaceae</taxon>
        <taxon>Mycena</taxon>
    </lineage>
</organism>
<reference evidence="4" key="1">
    <citation type="submission" date="2023-03" db="EMBL/GenBank/DDBJ databases">
        <title>Massive genome expansion in bonnet fungi (Mycena s.s.) driven by repeated elements and novel gene families across ecological guilds.</title>
        <authorList>
            <consortium name="Lawrence Berkeley National Laboratory"/>
            <person name="Harder C.B."/>
            <person name="Miyauchi S."/>
            <person name="Viragh M."/>
            <person name="Kuo A."/>
            <person name="Thoen E."/>
            <person name="Andreopoulos B."/>
            <person name="Lu D."/>
            <person name="Skrede I."/>
            <person name="Drula E."/>
            <person name="Henrissat B."/>
            <person name="Morin E."/>
            <person name="Kohler A."/>
            <person name="Barry K."/>
            <person name="LaButti K."/>
            <person name="Morin E."/>
            <person name="Salamov A."/>
            <person name="Lipzen A."/>
            <person name="Mereny Z."/>
            <person name="Hegedus B."/>
            <person name="Baldrian P."/>
            <person name="Stursova M."/>
            <person name="Weitz H."/>
            <person name="Taylor A."/>
            <person name="Grigoriev I.V."/>
            <person name="Nagy L.G."/>
            <person name="Martin F."/>
            <person name="Kauserud H."/>
        </authorList>
    </citation>
    <scope>NUCLEOTIDE SEQUENCE</scope>
    <source>
        <strain evidence="4">CBHHK002</strain>
    </source>
</reference>
<dbReference type="GO" id="GO:0016616">
    <property type="term" value="F:oxidoreductase activity, acting on the CH-OH group of donors, NAD or NADP as acceptor"/>
    <property type="evidence" value="ECO:0007669"/>
    <property type="project" value="TreeGrafter"/>
</dbReference>
<comment type="caution">
    <text evidence="4">The sequence shown here is derived from an EMBL/GenBank/DDBJ whole genome shotgun (WGS) entry which is preliminary data.</text>
</comment>
<dbReference type="InterPro" id="IPR050425">
    <property type="entry name" value="NAD(P)_dehydrat-like"/>
</dbReference>
<evidence type="ECO:0000313" key="5">
    <source>
        <dbReference type="Proteomes" id="UP001218218"/>
    </source>
</evidence>
<dbReference type="PANTHER" id="PTHR10366">
    <property type="entry name" value="NAD DEPENDENT EPIMERASE/DEHYDRATASE"/>
    <property type="match status" value="1"/>
</dbReference>
<evidence type="ECO:0000256" key="2">
    <source>
        <dbReference type="ARBA" id="ARBA00023445"/>
    </source>
</evidence>
<accession>A0AAD7AIU1</accession>
<dbReference type="SUPFAM" id="SSF51735">
    <property type="entry name" value="NAD(P)-binding Rossmann-fold domains"/>
    <property type="match status" value="1"/>
</dbReference>
<dbReference type="InterPro" id="IPR001509">
    <property type="entry name" value="Epimerase_deHydtase"/>
</dbReference>
<dbReference type="EMBL" id="JARIHO010000006">
    <property type="protein sequence ID" value="KAJ7359797.1"/>
    <property type="molecule type" value="Genomic_DNA"/>
</dbReference>
<dbReference type="Gene3D" id="3.40.50.720">
    <property type="entry name" value="NAD(P)-binding Rossmann-like Domain"/>
    <property type="match status" value="1"/>
</dbReference>
<keyword evidence="1" id="KW-0560">Oxidoreductase</keyword>
<dbReference type="Pfam" id="PF01370">
    <property type="entry name" value="Epimerase"/>
    <property type="match status" value="1"/>
</dbReference>